<dbReference type="PANTHER" id="PTHR32060:SF22">
    <property type="entry name" value="CARBOXYL-TERMINAL-PROCESSING PEPTIDASE 3, CHLOROPLASTIC"/>
    <property type="match status" value="1"/>
</dbReference>
<dbReference type="Gene3D" id="3.90.226.10">
    <property type="entry name" value="2-enoyl-CoA Hydratase, Chain A, domain 1"/>
    <property type="match status" value="1"/>
</dbReference>
<dbReference type="GO" id="GO:0004175">
    <property type="term" value="F:endopeptidase activity"/>
    <property type="evidence" value="ECO:0007669"/>
    <property type="project" value="TreeGrafter"/>
</dbReference>
<accession>A0A1H7H507</accession>
<sequence>MKRILLTIVLLLFGLLVKAQSTKYFKHLIFRETPYSKTEGRIPLTEEEAQKGNHFKLDYDSLNRLILVEYIYSKNLIDINRSGILDGKRALAPKTKIVYTKNTETRLFFDVDNQPTRNGMGVFKEVYSYNKKGQRIDLKFYDNNDKPINNSWNIYNYTWKHIKNNSVLEKRKDVNGASVSMRPYYKFYNVLYKFNKNRILLSMKNVDNNMKLINDDTGIAIDKAIYDKDNNLVSFKFFNAENKAVVGSFLGTAGGFATYDKNGNCLKYATVGLDGNYMINKRSNDAYSRYKFDSIGNLIKRSNYDVNSRILKKRGVTSVEYIYNTKNPAQLMKTELYHTKPNVITEDSILLNFNKKIEKEKLIEDFNQLLEALKEHPSQFQFTENTSYQKLVKTQRDKLKDSMTIKEFYQIASPIVTSLGCLHTRLVDNRFFRTARKYWLPLIMWFEDEKMYAVNNRVENIEMNAGSEILEINGVSSSDIYNTLKTTISADAFNQNFYRGDLNVNFLYYYHSYYGFDSEYTIKFKPYNSEKIITTSFRIDEPSPNYKEEINNKPRLSIEIKKEKKTAIIKIKNFGYFPRGKQNIDFFKETIDGYMQKIKDENISKVAFDLRGNRGGNPECTKHVISYIIDKEINFYEDNNLNKRRNRAITIQPKIINNINKTNVYMLVNGRSASATAQMLAVVKHNELANIIGEETGSTYSTHPGGIVPSLKNTELSLSLGTQRESVNIPKLVLDKGIQPDKKITMKLDDILNQNDLLLNYVFND</sequence>
<dbReference type="EMBL" id="FOAB01000001">
    <property type="protein sequence ID" value="SEK45308.1"/>
    <property type="molecule type" value="Genomic_DNA"/>
</dbReference>
<keyword evidence="3" id="KW-1185">Reference proteome</keyword>
<dbReference type="OrthoDB" id="5732224at2"/>
<protein>
    <submittedName>
        <fullName evidence="2">Peptidase family S41</fullName>
    </submittedName>
</protein>
<dbReference type="InterPro" id="IPR005151">
    <property type="entry name" value="Tail-specific_protease"/>
</dbReference>
<dbReference type="AlphaFoldDB" id="A0A1H7H507"/>
<gene>
    <name evidence="2" type="ORF">SAMN04487910_0562</name>
</gene>
<dbReference type="InterPro" id="IPR029045">
    <property type="entry name" value="ClpP/crotonase-like_dom_sf"/>
</dbReference>
<dbReference type="Pfam" id="PF03572">
    <property type="entry name" value="Peptidase_S41"/>
    <property type="match status" value="1"/>
</dbReference>
<dbReference type="PANTHER" id="PTHR32060">
    <property type="entry name" value="TAIL-SPECIFIC PROTEASE"/>
    <property type="match status" value="1"/>
</dbReference>
<evidence type="ECO:0000313" key="3">
    <source>
        <dbReference type="Proteomes" id="UP000198521"/>
    </source>
</evidence>
<organism evidence="2 3">
    <name type="scientific">Aquimarina amphilecti</name>
    <dbReference type="NCBI Taxonomy" id="1038014"/>
    <lineage>
        <taxon>Bacteria</taxon>
        <taxon>Pseudomonadati</taxon>
        <taxon>Bacteroidota</taxon>
        <taxon>Flavobacteriia</taxon>
        <taxon>Flavobacteriales</taxon>
        <taxon>Flavobacteriaceae</taxon>
        <taxon>Aquimarina</taxon>
    </lineage>
</organism>
<evidence type="ECO:0000259" key="1">
    <source>
        <dbReference type="Pfam" id="PF03572"/>
    </source>
</evidence>
<evidence type="ECO:0000313" key="2">
    <source>
        <dbReference type="EMBL" id="SEK45308.1"/>
    </source>
</evidence>
<name>A0A1H7H507_AQUAM</name>
<dbReference type="GO" id="GO:0008236">
    <property type="term" value="F:serine-type peptidase activity"/>
    <property type="evidence" value="ECO:0007669"/>
    <property type="project" value="InterPro"/>
</dbReference>
<dbReference type="SUPFAM" id="SSF52096">
    <property type="entry name" value="ClpP/crotonase"/>
    <property type="match status" value="1"/>
</dbReference>
<dbReference type="GO" id="GO:0006508">
    <property type="term" value="P:proteolysis"/>
    <property type="evidence" value="ECO:0007669"/>
    <property type="project" value="InterPro"/>
</dbReference>
<reference evidence="2 3" key="1">
    <citation type="submission" date="2016-10" db="EMBL/GenBank/DDBJ databases">
        <authorList>
            <person name="de Groot N.N."/>
        </authorList>
    </citation>
    <scope>NUCLEOTIDE SEQUENCE [LARGE SCALE GENOMIC DNA]</scope>
    <source>
        <strain evidence="2 3">DSM 25232</strain>
    </source>
</reference>
<dbReference type="RefSeq" id="WP_091405230.1">
    <property type="nucleotide sequence ID" value="NZ_FOAB01000001.1"/>
</dbReference>
<dbReference type="Proteomes" id="UP000198521">
    <property type="component" value="Unassembled WGS sequence"/>
</dbReference>
<feature type="domain" description="Tail specific protease" evidence="1">
    <location>
        <begin position="566"/>
        <end position="702"/>
    </location>
</feature>
<dbReference type="STRING" id="1038014.SAMN04487910_0562"/>
<proteinExistence type="predicted"/>
<dbReference type="Gene3D" id="3.30.750.44">
    <property type="match status" value="1"/>
</dbReference>